<evidence type="ECO:0000313" key="1">
    <source>
        <dbReference type="EMBL" id="ALG11997.1"/>
    </source>
</evidence>
<evidence type="ECO:0000313" key="2">
    <source>
        <dbReference type="Proteomes" id="UP000063699"/>
    </source>
</evidence>
<dbReference type="EMBL" id="CP012752">
    <property type="protein sequence ID" value="ALG11997.1"/>
    <property type="molecule type" value="Genomic_DNA"/>
</dbReference>
<dbReference type="InterPro" id="IPR011990">
    <property type="entry name" value="TPR-like_helical_dom_sf"/>
</dbReference>
<reference evidence="1 2" key="1">
    <citation type="submission" date="2015-07" db="EMBL/GenBank/DDBJ databases">
        <title>Genome sequencing of Kibdelosporangium phytohabitans.</title>
        <authorList>
            <person name="Qin S."/>
            <person name="Xing K."/>
        </authorList>
    </citation>
    <scope>NUCLEOTIDE SEQUENCE [LARGE SCALE GENOMIC DNA]</scope>
    <source>
        <strain evidence="1 2">KLBMP1111</strain>
    </source>
</reference>
<dbReference type="Gene3D" id="1.25.40.10">
    <property type="entry name" value="Tetratricopeptide repeat domain"/>
    <property type="match status" value="1"/>
</dbReference>
<dbReference type="OrthoDB" id="3213425at2"/>
<name>A0A0N9IBC2_9PSEU</name>
<gene>
    <name evidence="1" type="ORF">AOZ06_38595</name>
</gene>
<dbReference type="Proteomes" id="UP000063699">
    <property type="component" value="Chromosome"/>
</dbReference>
<dbReference type="AlphaFoldDB" id="A0A0N9IBC2"/>
<organism evidence="1 2">
    <name type="scientific">Kibdelosporangium phytohabitans</name>
    <dbReference type="NCBI Taxonomy" id="860235"/>
    <lineage>
        <taxon>Bacteria</taxon>
        <taxon>Bacillati</taxon>
        <taxon>Actinomycetota</taxon>
        <taxon>Actinomycetes</taxon>
        <taxon>Pseudonocardiales</taxon>
        <taxon>Pseudonocardiaceae</taxon>
        <taxon>Kibdelosporangium</taxon>
    </lineage>
</organism>
<accession>A0A0N9IBC2</accession>
<dbReference type="STRING" id="860235.AOZ06_38595"/>
<dbReference type="SUPFAM" id="SSF81901">
    <property type="entry name" value="HCP-like"/>
    <property type="match status" value="1"/>
</dbReference>
<dbReference type="SUPFAM" id="SSF48452">
    <property type="entry name" value="TPR-like"/>
    <property type="match status" value="1"/>
</dbReference>
<dbReference type="KEGG" id="kphy:AOZ06_38595"/>
<evidence type="ECO:0008006" key="3">
    <source>
        <dbReference type="Google" id="ProtNLM"/>
    </source>
</evidence>
<keyword evidence="2" id="KW-1185">Reference proteome</keyword>
<sequence>MNLYERLRAAADHVAAPDCELDVRRGLRQVEQRYRTALTGPSGPEHIDIGIALDVALERAYRAGVAARDRGDLNEAAHQLLVAADHQVGDAPLLLAEVLIELGDHEGALRWCDVADQDGFDEAQAVAARCREQMSASKRPRERAAAYPLPDVRRHPDRDEDTKRQQLLAHAEAITMGAIAIDSGWGMAEHRWPDDAQSAWYGRPIGMTEVRQTEAATRALRSLDYQYGGASTRSGVMAQLKWAEPMLAASCPDVVRRRLRTALADLHNLAGWVSFDVGLADAARFHFTRAMDLASHTGDDTLLTNVLWHAGRMCLYEGVPAEAMKYFHLGETAAARTGDSTLAALVIGGQAWATSLLDDERETLNLLKRMRRTLAEPYEPPSPHIVFNAETLYTTIGSTYAVLARRAGRHAPAAIGLLNRALDTCTAERQRCRTSLYTTLAGSHLANDDIPEAGHTGTKALRAADNIQSGSLDGQFRELKNDADRHTHPTARQLADRIAERLLRRTG</sequence>
<dbReference type="RefSeq" id="WP_054293893.1">
    <property type="nucleotide sequence ID" value="NZ_CP012752.1"/>
</dbReference>
<protein>
    <recommendedName>
        <fullName evidence="3">Transcriptional regulator</fullName>
    </recommendedName>
</protein>
<proteinExistence type="predicted"/>